<feature type="region of interest" description="Disordered" evidence="9">
    <location>
        <begin position="520"/>
        <end position="555"/>
    </location>
</feature>
<dbReference type="GO" id="GO:0006629">
    <property type="term" value="P:lipid metabolic process"/>
    <property type="evidence" value="ECO:0007669"/>
    <property type="project" value="UniProtKB-KW"/>
</dbReference>
<keyword evidence="8" id="KW-0012">Acyltransferase</keyword>
<gene>
    <name evidence="12" type="ORF">TrLO_g13211</name>
</gene>
<evidence type="ECO:0000259" key="11">
    <source>
        <dbReference type="SMART" id="SM00563"/>
    </source>
</evidence>
<dbReference type="SMART" id="SM00563">
    <property type="entry name" value="PlsC"/>
    <property type="match status" value="1"/>
</dbReference>
<keyword evidence="5 10" id="KW-1133">Transmembrane helix</keyword>
<comment type="subcellular location">
    <subcellularLocation>
        <location evidence="1">Membrane</location>
    </subcellularLocation>
</comment>
<evidence type="ECO:0000256" key="10">
    <source>
        <dbReference type="SAM" id="Phobius"/>
    </source>
</evidence>
<dbReference type="InterPro" id="IPR002123">
    <property type="entry name" value="Plipid/glycerol_acylTrfase"/>
</dbReference>
<feature type="domain" description="Phospholipid/glycerol acyltransferase" evidence="11">
    <location>
        <begin position="139"/>
        <end position="260"/>
    </location>
</feature>
<name>A0A9W7CIZ3_9STRA</name>
<evidence type="ECO:0000256" key="5">
    <source>
        <dbReference type="ARBA" id="ARBA00022989"/>
    </source>
</evidence>
<evidence type="ECO:0000256" key="6">
    <source>
        <dbReference type="ARBA" id="ARBA00023098"/>
    </source>
</evidence>
<feature type="region of interest" description="Disordered" evidence="9">
    <location>
        <begin position="383"/>
        <end position="413"/>
    </location>
</feature>
<comment type="caution">
    <text evidence="12">The sequence shown here is derived from an EMBL/GenBank/DDBJ whole genome shotgun (WGS) entry which is preliminary data.</text>
</comment>
<organism evidence="12 13">
    <name type="scientific">Triparma laevis f. longispina</name>
    <dbReference type="NCBI Taxonomy" id="1714387"/>
    <lineage>
        <taxon>Eukaryota</taxon>
        <taxon>Sar</taxon>
        <taxon>Stramenopiles</taxon>
        <taxon>Ochrophyta</taxon>
        <taxon>Bolidophyceae</taxon>
        <taxon>Parmales</taxon>
        <taxon>Triparmaceae</taxon>
        <taxon>Triparma</taxon>
    </lineage>
</organism>
<feature type="transmembrane region" description="Helical" evidence="10">
    <location>
        <begin position="83"/>
        <end position="100"/>
    </location>
</feature>
<reference evidence="13" key="1">
    <citation type="journal article" date="2023" name="Commun. Biol.">
        <title>Genome analysis of Parmales, the sister group of diatoms, reveals the evolutionary specialization of diatoms from phago-mixotrophs to photoautotrophs.</title>
        <authorList>
            <person name="Ban H."/>
            <person name="Sato S."/>
            <person name="Yoshikawa S."/>
            <person name="Yamada K."/>
            <person name="Nakamura Y."/>
            <person name="Ichinomiya M."/>
            <person name="Sato N."/>
            <person name="Blanc-Mathieu R."/>
            <person name="Endo H."/>
            <person name="Kuwata A."/>
            <person name="Ogata H."/>
        </authorList>
    </citation>
    <scope>NUCLEOTIDE SEQUENCE [LARGE SCALE GENOMIC DNA]</scope>
    <source>
        <strain evidence="13">NIES 3700</strain>
    </source>
</reference>
<keyword evidence="4 10" id="KW-0812">Transmembrane</keyword>
<evidence type="ECO:0000256" key="8">
    <source>
        <dbReference type="ARBA" id="ARBA00023315"/>
    </source>
</evidence>
<keyword evidence="3" id="KW-0808">Transferase</keyword>
<evidence type="ECO:0000256" key="9">
    <source>
        <dbReference type="SAM" id="MobiDB-lite"/>
    </source>
</evidence>
<protein>
    <recommendedName>
        <fullName evidence="11">Phospholipid/glycerol acyltransferase domain-containing protein</fullName>
    </recommendedName>
</protein>
<dbReference type="GO" id="GO:0016746">
    <property type="term" value="F:acyltransferase activity"/>
    <property type="evidence" value="ECO:0007669"/>
    <property type="project" value="UniProtKB-KW"/>
</dbReference>
<feature type="transmembrane region" description="Helical" evidence="10">
    <location>
        <begin position="57"/>
        <end position="77"/>
    </location>
</feature>
<dbReference type="EMBL" id="BRXW01000107">
    <property type="protein sequence ID" value="GMI07011.1"/>
    <property type="molecule type" value="Genomic_DNA"/>
</dbReference>
<keyword evidence="7 10" id="KW-0472">Membrane</keyword>
<comment type="similarity">
    <text evidence="2">Belongs to the 1-acyl-sn-glycerol-3-phosphate acyltransferase family.</text>
</comment>
<evidence type="ECO:0000256" key="4">
    <source>
        <dbReference type="ARBA" id="ARBA00022692"/>
    </source>
</evidence>
<evidence type="ECO:0000256" key="1">
    <source>
        <dbReference type="ARBA" id="ARBA00004370"/>
    </source>
</evidence>
<dbReference type="OrthoDB" id="1854593at2759"/>
<dbReference type="GO" id="GO:0016020">
    <property type="term" value="C:membrane"/>
    <property type="evidence" value="ECO:0007669"/>
    <property type="project" value="UniProtKB-SubCell"/>
</dbReference>
<evidence type="ECO:0000256" key="3">
    <source>
        <dbReference type="ARBA" id="ARBA00022679"/>
    </source>
</evidence>
<dbReference type="AlphaFoldDB" id="A0A9W7CIZ3"/>
<evidence type="ECO:0000256" key="7">
    <source>
        <dbReference type="ARBA" id="ARBA00023136"/>
    </source>
</evidence>
<accession>A0A9W7CIZ3</accession>
<dbReference type="PANTHER" id="PTHR23063:SF52">
    <property type="entry name" value="LYSOPHOSPHATIDYLCHOLINE ACYLTRANSFERASE"/>
    <property type="match status" value="1"/>
</dbReference>
<proteinExistence type="inferred from homology"/>
<dbReference type="SUPFAM" id="SSF69593">
    <property type="entry name" value="Glycerol-3-phosphate (1)-acyltransferase"/>
    <property type="match status" value="1"/>
</dbReference>
<evidence type="ECO:0000313" key="13">
    <source>
        <dbReference type="Proteomes" id="UP001165122"/>
    </source>
</evidence>
<sequence>MVRRAKFQTKIDFNSESLEEIKKNEFIAERIEKDNPVVDLPIEKVFAFARFKHPINWIWTISFFVFWTPFGLVLFFIRLSILFAFLLAFYVMGGIPFCGIKNLRRYAPPIFVNVICPMMGIFHTVRGGEYRNAVFVDKTIFVCNHISNFDPIWFNNIFYDFTLLCAGDYDWFWEAMKRIGLLNRDDQNGKGCIYTNYFGSKEEKEEVRTSIEEDMARSDARPFLIYPEGCVTSGHSSVMQYQQFVFSLDKVIVPMCLSVYNPWPYEHYTLNASAKHHLLWYLFSPFMIFKHALLPPQKIRHGEKPRDFALRVQCMTAAHLGLGVIKMNWKQKDRLQQALGFIPYDENYWSRRESMDNFKDALFNRQIILKDGVAYNTKTEKSVVGSKQARERSMRVSSPKPSSSKKKVAPEGVHTVRERALDMDEQEKHGVVLAREFAARAHAERDEEMIIFDEQMKKVAEQRKKRGQCIRRVGQKGSGFIDHAANKEMVSKVNNLRRSSSISGNPGPVLQVFAKEIEKKGDDVKEKRRKSSVAMTQKEMEVLSGSAHGGLSPEAMKALSEAAEVAKAEKEYQEQQAKVREEKAAAQAKVEEAV</sequence>
<keyword evidence="6" id="KW-0443">Lipid metabolism</keyword>
<feature type="region of interest" description="Disordered" evidence="9">
    <location>
        <begin position="568"/>
        <end position="594"/>
    </location>
</feature>
<dbReference type="Proteomes" id="UP001165122">
    <property type="component" value="Unassembled WGS sequence"/>
</dbReference>
<evidence type="ECO:0000313" key="12">
    <source>
        <dbReference type="EMBL" id="GMI07011.1"/>
    </source>
</evidence>
<keyword evidence="13" id="KW-1185">Reference proteome</keyword>
<evidence type="ECO:0000256" key="2">
    <source>
        <dbReference type="ARBA" id="ARBA00008655"/>
    </source>
</evidence>
<dbReference type="PANTHER" id="PTHR23063">
    <property type="entry name" value="PHOSPHOLIPID ACYLTRANSFERASE"/>
    <property type="match status" value="1"/>
</dbReference>